<gene>
    <name evidence="4" type="ORF">GRF29_103g1202732</name>
</gene>
<dbReference type="Gene3D" id="3.40.50.1820">
    <property type="entry name" value="alpha/beta hydrolase"/>
    <property type="match status" value="1"/>
</dbReference>
<accession>A0AAN6RET1</accession>
<dbReference type="GO" id="GO:0006508">
    <property type="term" value="P:proteolysis"/>
    <property type="evidence" value="ECO:0007669"/>
    <property type="project" value="InterPro"/>
</dbReference>
<dbReference type="EMBL" id="WVTA01000009">
    <property type="protein sequence ID" value="KAK3207513.1"/>
    <property type="molecule type" value="Genomic_DNA"/>
</dbReference>
<dbReference type="PANTHER" id="PTHR43248:SF2">
    <property type="entry name" value="PROLYL AMINOPEPTIDASE"/>
    <property type="match status" value="1"/>
</dbReference>
<keyword evidence="5" id="KW-1185">Reference proteome</keyword>
<evidence type="ECO:0000313" key="4">
    <source>
        <dbReference type="EMBL" id="KAK3207513.1"/>
    </source>
</evidence>
<dbReference type="GO" id="GO:0008233">
    <property type="term" value="F:peptidase activity"/>
    <property type="evidence" value="ECO:0007669"/>
    <property type="project" value="InterPro"/>
</dbReference>
<organism evidence="4 5">
    <name type="scientific">Pseudopithomyces chartarum</name>
    <dbReference type="NCBI Taxonomy" id="1892770"/>
    <lineage>
        <taxon>Eukaryota</taxon>
        <taxon>Fungi</taxon>
        <taxon>Dikarya</taxon>
        <taxon>Ascomycota</taxon>
        <taxon>Pezizomycotina</taxon>
        <taxon>Dothideomycetes</taxon>
        <taxon>Pleosporomycetidae</taxon>
        <taxon>Pleosporales</taxon>
        <taxon>Massarineae</taxon>
        <taxon>Didymosphaeriaceae</taxon>
        <taxon>Pseudopithomyces</taxon>
    </lineage>
</organism>
<comment type="caution">
    <text evidence="4">The sequence shown here is derived from an EMBL/GenBank/DDBJ whole genome shotgun (WGS) entry which is preliminary data.</text>
</comment>
<evidence type="ECO:0000259" key="3">
    <source>
        <dbReference type="Pfam" id="PF00561"/>
    </source>
</evidence>
<dbReference type="AlphaFoldDB" id="A0AAN6RET1"/>
<protein>
    <recommendedName>
        <fullName evidence="3">AB hydrolase-1 domain-containing protein</fullName>
    </recommendedName>
</protein>
<keyword evidence="2" id="KW-0378">Hydrolase</keyword>
<dbReference type="InterPro" id="IPR000073">
    <property type="entry name" value="AB_hydrolase_1"/>
</dbReference>
<sequence length="462" mass="52344">MIQAAKILAQRSHLVPGKLRITEHFFEVPRDYSNPASGTIQVFARSARKLTKPADCSPSGEEPSKTQLPWLVYLQGGPGFECTSPQNSAWSNFLLDKGYQILSLDQRGTGLSTAISQSSLQLRGDEKVQAEYMKSFRADSIVKDAEAIRKALTEDYPEEKKKWSIIGQSFGGFCCTTYLSFHPEGLKEAFLFGGLPPLRDGPDDVYKKLYPRVAKRNDQYYAKYPEDVERVRRIVKLLRRFGDETVRVQGGEGHLSAARFLQLGINFGMHGGIDRVHEQVLRADNDLTLFGHLTPPTVLQIERSQSWDTNVIYALLHEACYGQGPPTNWSAQRLLSSHPAFHLEDTVNDSSKPIYFTGEMIYPFMFDTYPELKKMKIVGELLAQEEWSKLYDVEQLKRNEVPVYAASYVDDMYVDFDLSMETARTIKGCKTYVTNVMYHNAVSAKADDVLKAIFELRDDVID</sequence>
<name>A0AAN6RET1_9PLEO</name>
<dbReference type="Proteomes" id="UP001280581">
    <property type="component" value="Unassembled WGS sequence"/>
</dbReference>
<dbReference type="Pfam" id="PF00561">
    <property type="entry name" value="Abhydrolase_1"/>
    <property type="match status" value="1"/>
</dbReference>
<proteinExistence type="inferred from homology"/>
<reference evidence="4 5" key="1">
    <citation type="submission" date="2021-02" db="EMBL/GenBank/DDBJ databases">
        <title>Genome assembly of Pseudopithomyces chartarum.</title>
        <authorList>
            <person name="Jauregui R."/>
            <person name="Singh J."/>
            <person name="Voisey C."/>
        </authorList>
    </citation>
    <scope>NUCLEOTIDE SEQUENCE [LARGE SCALE GENOMIC DNA]</scope>
    <source>
        <strain evidence="4 5">AGR01</strain>
    </source>
</reference>
<dbReference type="PRINTS" id="PR00793">
    <property type="entry name" value="PROAMNOPTASE"/>
</dbReference>
<evidence type="ECO:0000313" key="5">
    <source>
        <dbReference type="Proteomes" id="UP001280581"/>
    </source>
</evidence>
<dbReference type="SUPFAM" id="SSF53474">
    <property type="entry name" value="alpha/beta-Hydrolases"/>
    <property type="match status" value="1"/>
</dbReference>
<evidence type="ECO:0000256" key="2">
    <source>
        <dbReference type="ARBA" id="ARBA00022801"/>
    </source>
</evidence>
<feature type="domain" description="AB hydrolase-1" evidence="3">
    <location>
        <begin position="69"/>
        <end position="232"/>
    </location>
</feature>
<evidence type="ECO:0000256" key="1">
    <source>
        <dbReference type="ARBA" id="ARBA00010088"/>
    </source>
</evidence>
<dbReference type="InterPro" id="IPR051601">
    <property type="entry name" value="Serine_prot/Carboxylest_S33"/>
</dbReference>
<dbReference type="InterPro" id="IPR029058">
    <property type="entry name" value="AB_hydrolase_fold"/>
</dbReference>
<dbReference type="PANTHER" id="PTHR43248">
    <property type="entry name" value="2-SUCCINYL-6-HYDROXY-2,4-CYCLOHEXADIENE-1-CARBOXYLATE SYNTHASE"/>
    <property type="match status" value="1"/>
</dbReference>
<comment type="similarity">
    <text evidence="1">Belongs to the peptidase S33 family.</text>
</comment>
<dbReference type="InterPro" id="IPR002410">
    <property type="entry name" value="Peptidase_S33"/>
</dbReference>